<dbReference type="EMBL" id="JAUSUG010000039">
    <property type="protein sequence ID" value="MDQ0257978.1"/>
    <property type="molecule type" value="Genomic_DNA"/>
</dbReference>
<dbReference type="RefSeq" id="WP_307332553.1">
    <property type="nucleotide sequence ID" value="NZ_JAUSUG010000039.1"/>
</dbReference>
<evidence type="ECO:0000313" key="3">
    <source>
        <dbReference type="Proteomes" id="UP001230005"/>
    </source>
</evidence>
<keyword evidence="3" id="KW-1185">Reference proteome</keyword>
<feature type="region of interest" description="Disordered" evidence="1">
    <location>
        <begin position="366"/>
        <end position="385"/>
    </location>
</feature>
<evidence type="ECO:0000313" key="2">
    <source>
        <dbReference type="EMBL" id="MDQ0257978.1"/>
    </source>
</evidence>
<comment type="caution">
    <text evidence="2">The sequence shown here is derived from an EMBL/GenBank/DDBJ whole genome shotgun (WGS) entry which is preliminary data.</text>
</comment>
<reference evidence="2 3" key="1">
    <citation type="submission" date="2023-07" db="EMBL/GenBank/DDBJ databases">
        <title>Genomic Encyclopedia of Type Strains, Phase IV (KMG-IV): sequencing the most valuable type-strain genomes for metagenomic binning, comparative biology and taxonomic classification.</title>
        <authorList>
            <person name="Goeker M."/>
        </authorList>
    </citation>
    <scope>NUCLEOTIDE SEQUENCE [LARGE SCALE GENOMIC DNA]</scope>
    <source>
        <strain evidence="2 3">DSM 9768</strain>
    </source>
</reference>
<dbReference type="PANTHER" id="PTHR33747">
    <property type="entry name" value="UPF0225 PROTEIN SCO1677"/>
    <property type="match status" value="1"/>
</dbReference>
<dbReference type="InterPro" id="IPR004027">
    <property type="entry name" value="SEC_C_motif"/>
</dbReference>
<dbReference type="SUPFAM" id="SSF103642">
    <property type="entry name" value="Sec-C motif"/>
    <property type="match status" value="1"/>
</dbReference>
<dbReference type="PANTHER" id="PTHR33747:SF1">
    <property type="entry name" value="ADENYLATE CYCLASE-ASSOCIATED CAP C-TERMINAL DOMAIN-CONTAINING PROTEIN"/>
    <property type="match status" value="1"/>
</dbReference>
<protein>
    <submittedName>
        <fullName evidence="2">Uncharacterized protein</fullName>
    </submittedName>
</protein>
<accession>A0ABU0A5J8</accession>
<name>A0ABU0A5J8_9BACI</name>
<gene>
    <name evidence="2" type="ORF">J2S74_005441</name>
</gene>
<organism evidence="2 3">
    <name type="scientific">Evansella vedderi</name>
    <dbReference type="NCBI Taxonomy" id="38282"/>
    <lineage>
        <taxon>Bacteria</taxon>
        <taxon>Bacillati</taxon>
        <taxon>Bacillota</taxon>
        <taxon>Bacilli</taxon>
        <taxon>Bacillales</taxon>
        <taxon>Bacillaceae</taxon>
        <taxon>Evansella</taxon>
    </lineage>
</organism>
<proteinExistence type="predicted"/>
<evidence type="ECO:0000256" key="1">
    <source>
        <dbReference type="SAM" id="MobiDB-lite"/>
    </source>
</evidence>
<dbReference type="Pfam" id="PF02810">
    <property type="entry name" value="SEC-C"/>
    <property type="match status" value="1"/>
</dbReference>
<dbReference type="Proteomes" id="UP001230005">
    <property type="component" value="Unassembled WGS sequence"/>
</dbReference>
<sequence length="403" mass="46221">MSVKVDPEVEKAMMNAMAGLKDLRKKQEEDQDKKHWSPIRVPFQLQEGLNQRTKQELDEIRRKLALKGVSMLKKADLIDLLVETLPHHLEKICLQLDNGRFSLLSSIGNNGGHMKAPAMERHQIEFFRKMGLIFTGTLDGKKIVAVPEELMNKIASLQNDPKVKAAVRRNTEWITLTHGLLYYYGTLSSSHLIEMVESYTKETVNFGEFYQVIETANAFYKGVSIDEVGFSHVRVFDPERVKQEHEKRSNIPYYAFSKDQLLKAGVPEFVDRNKSYLELVQFLTTNFEISKSDADRFVEECVYATKIGESPNNIMNYLAGILEFPNVEVVQSLGDKVIQLMNNTREWFLKGHTSTELMVEERKHLRPLPGSKMKPSNKRDRKVGRNEPCLCGSGKKYKKCCGR</sequence>
<dbReference type="Gene3D" id="3.10.450.50">
    <property type="match status" value="1"/>
</dbReference>